<reference evidence="14" key="1">
    <citation type="submission" date="2020-08" db="EMBL/GenBank/DDBJ databases">
        <title>Genome public.</title>
        <authorList>
            <person name="Liu C."/>
            <person name="Sun Q."/>
        </authorList>
    </citation>
    <scope>NUCLEOTIDE SEQUENCE</scope>
    <source>
        <strain evidence="14">NSJ-40</strain>
    </source>
</reference>
<dbReference type="RefSeq" id="WP_249317651.1">
    <property type="nucleotide sequence ID" value="NZ_JACRSN010000001.1"/>
</dbReference>
<evidence type="ECO:0000259" key="13">
    <source>
        <dbReference type="Pfam" id="PF02163"/>
    </source>
</evidence>
<sequence length="200" mass="21909">MLKWQIGRCELEVQFWFAATVTVLILLSPAFAGALLAAGCHELGHLASMRACACMPEKIVLHAFGVDIEDRKSTGSYFRDALISLAGPAANLLLFLCCLPFAPFQSPVLQSFFAANGALAAFHLLPIAPLDGGQALFALLSRRLPTERAGTVVWAFSLLILLPLAVLGFWVLLQSRYNFSLLAVSVYLMFLLVFKRGRFF</sequence>
<name>A0A926D6X3_9FIRM</name>
<evidence type="ECO:0000256" key="8">
    <source>
        <dbReference type="ARBA" id="ARBA00022833"/>
    </source>
</evidence>
<dbReference type="Pfam" id="PF02163">
    <property type="entry name" value="Peptidase_M50"/>
    <property type="match status" value="1"/>
</dbReference>
<dbReference type="PANTHER" id="PTHR39188">
    <property type="entry name" value="MEMBRANE-ASSOCIATED ZINC METALLOPROTEASE M50B"/>
    <property type="match status" value="1"/>
</dbReference>
<dbReference type="Proteomes" id="UP000651482">
    <property type="component" value="Unassembled WGS sequence"/>
</dbReference>
<dbReference type="InterPro" id="IPR008915">
    <property type="entry name" value="Peptidase_M50"/>
</dbReference>
<comment type="cofactor">
    <cofactor evidence="1">
        <name>Zn(2+)</name>
        <dbReference type="ChEBI" id="CHEBI:29105"/>
    </cofactor>
</comment>
<dbReference type="AlphaFoldDB" id="A0A926D6X3"/>
<evidence type="ECO:0000256" key="10">
    <source>
        <dbReference type="ARBA" id="ARBA00023049"/>
    </source>
</evidence>
<organism evidence="14 15">
    <name type="scientific">Yeguia hominis</name>
    <dbReference type="NCBI Taxonomy" id="2763662"/>
    <lineage>
        <taxon>Bacteria</taxon>
        <taxon>Bacillati</taxon>
        <taxon>Bacillota</taxon>
        <taxon>Clostridia</taxon>
        <taxon>Eubacteriales</taxon>
        <taxon>Yeguiaceae</taxon>
        <taxon>Yeguia</taxon>
    </lineage>
</organism>
<feature type="transmembrane region" description="Helical" evidence="12">
    <location>
        <begin position="15"/>
        <end position="40"/>
    </location>
</feature>
<keyword evidence="10" id="KW-0482">Metalloprotease</keyword>
<dbReference type="EMBL" id="JACRSN010000001">
    <property type="protein sequence ID" value="MBC8532467.1"/>
    <property type="molecule type" value="Genomic_DNA"/>
</dbReference>
<keyword evidence="9 12" id="KW-1133">Transmembrane helix</keyword>
<comment type="similarity">
    <text evidence="3">Belongs to the peptidase M50B family.</text>
</comment>
<evidence type="ECO:0000256" key="7">
    <source>
        <dbReference type="ARBA" id="ARBA00022801"/>
    </source>
</evidence>
<dbReference type="GO" id="GO:0006508">
    <property type="term" value="P:proteolysis"/>
    <property type="evidence" value="ECO:0007669"/>
    <property type="project" value="UniProtKB-KW"/>
</dbReference>
<comment type="subcellular location">
    <subcellularLocation>
        <location evidence="2">Membrane</location>
        <topology evidence="2">Multi-pass membrane protein</topology>
    </subcellularLocation>
</comment>
<keyword evidence="5 12" id="KW-0812">Transmembrane</keyword>
<evidence type="ECO:0000256" key="6">
    <source>
        <dbReference type="ARBA" id="ARBA00022723"/>
    </source>
</evidence>
<evidence type="ECO:0000256" key="9">
    <source>
        <dbReference type="ARBA" id="ARBA00022989"/>
    </source>
</evidence>
<comment type="caution">
    <text evidence="14">The sequence shown here is derived from an EMBL/GenBank/DDBJ whole genome shotgun (WGS) entry which is preliminary data.</text>
</comment>
<accession>A0A926D6X3</accession>
<proteinExistence type="inferred from homology"/>
<feature type="transmembrane region" description="Helical" evidence="12">
    <location>
        <begin position="108"/>
        <end position="130"/>
    </location>
</feature>
<evidence type="ECO:0000256" key="12">
    <source>
        <dbReference type="SAM" id="Phobius"/>
    </source>
</evidence>
<evidence type="ECO:0000313" key="15">
    <source>
        <dbReference type="Proteomes" id="UP000651482"/>
    </source>
</evidence>
<protein>
    <submittedName>
        <fullName evidence="14">Peptidase M50</fullName>
    </submittedName>
</protein>
<gene>
    <name evidence="14" type="ORF">IAG03_00320</name>
</gene>
<evidence type="ECO:0000256" key="2">
    <source>
        <dbReference type="ARBA" id="ARBA00004141"/>
    </source>
</evidence>
<evidence type="ECO:0000256" key="11">
    <source>
        <dbReference type="ARBA" id="ARBA00023136"/>
    </source>
</evidence>
<feature type="transmembrane region" description="Helical" evidence="12">
    <location>
        <begin position="151"/>
        <end position="171"/>
    </location>
</feature>
<dbReference type="GO" id="GO:0046872">
    <property type="term" value="F:metal ion binding"/>
    <property type="evidence" value="ECO:0007669"/>
    <property type="project" value="UniProtKB-KW"/>
</dbReference>
<dbReference type="PANTHER" id="PTHR39188:SF3">
    <property type="entry name" value="STAGE IV SPORULATION PROTEIN FB"/>
    <property type="match status" value="1"/>
</dbReference>
<evidence type="ECO:0000256" key="3">
    <source>
        <dbReference type="ARBA" id="ARBA00007931"/>
    </source>
</evidence>
<evidence type="ECO:0000256" key="1">
    <source>
        <dbReference type="ARBA" id="ARBA00001947"/>
    </source>
</evidence>
<evidence type="ECO:0000256" key="5">
    <source>
        <dbReference type="ARBA" id="ARBA00022692"/>
    </source>
</evidence>
<keyword evidence="7" id="KW-0378">Hydrolase</keyword>
<keyword evidence="4" id="KW-0645">Protease</keyword>
<keyword evidence="11 12" id="KW-0472">Membrane</keyword>
<dbReference type="GO" id="GO:0008237">
    <property type="term" value="F:metallopeptidase activity"/>
    <property type="evidence" value="ECO:0007669"/>
    <property type="project" value="UniProtKB-KW"/>
</dbReference>
<feature type="transmembrane region" description="Helical" evidence="12">
    <location>
        <begin position="81"/>
        <end position="102"/>
    </location>
</feature>
<keyword evidence="6" id="KW-0479">Metal-binding</keyword>
<dbReference type="GO" id="GO:0016020">
    <property type="term" value="C:membrane"/>
    <property type="evidence" value="ECO:0007669"/>
    <property type="project" value="UniProtKB-SubCell"/>
</dbReference>
<keyword evidence="15" id="KW-1185">Reference proteome</keyword>
<evidence type="ECO:0000256" key="4">
    <source>
        <dbReference type="ARBA" id="ARBA00022670"/>
    </source>
</evidence>
<feature type="transmembrane region" description="Helical" evidence="12">
    <location>
        <begin position="177"/>
        <end position="194"/>
    </location>
</feature>
<feature type="domain" description="Peptidase M50" evidence="13">
    <location>
        <begin position="108"/>
        <end position="162"/>
    </location>
</feature>
<keyword evidence="8" id="KW-0862">Zinc</keyword>
<evidence type="ECO:0000313" key="14">
    <source>
        <dbReference type="EMBL" id="MBC8532467.1"/>
    </source>
</evidence>